<gene>
    <name evidence="1" type="ORF">LSALG_LOCUS20134</name>
</gene>
<proteinExistence type="predicted"/>
<protein>
    <submittedName>
        <fullName evidence="1">Uncharacterized protein</fullName>
    </submittedName>
</protein>
<organism evidence="1 2">
    <name type="scientific">Lactuca saligna</name>
    <name type="common">Willowleaf lettuce</name>
    <dbReference type="NCBI Taxonomy" id="75948"/>
    <lineage>
        <taxon>Eukaryota</taxon>
        <taxon>Viridiplantae</taxon>
        <taxon>Streptophyta</taxon>
        <taxon>Embryophyta</taxon>
        <taxon>Tracheophyta</taxon>
        <taxon>Spermatophyta</taxon>
        <taxon>Magnoliopsida</taxon>
        <taxon>eudicotyledons</taxon>
        <taxon>Gunneridae</taxon>
        <taxon>Pentapetalae</taxon>
        <taxon>asterids</taxon>
        <taxon>campanulids</taxon>
        <taxon>Asterales</taxon>
        <taxon>Asteraceae</taxon>
        <taxon>Cichorioideae</taxon>
        <taxon>Cichorieae</taxon>
        <taxon>Lactucinae</taxon>
        <taxon>Lactuca</taxon>
    </lineage>
</organism>
<evidence type="ECO:0000313" key="2">
    <source>
        <dbReference type="Proteomes" id="UP001177003"/>
    </source>
</evidence>
<name>A0AA35YUA9_LACSI</name>
<keyword evidence="2" id="KW-1185">Reference proteome</keyword>
<evidence type="ECO:0000313" key="1">
    <source>
        <dbReference type="EMBL" id="CAI9280386.1"/>
    </source>
</evidence>
<sequence>MGMNHRDPPTTALVKRSPPGHYYIAAMEPPSVDAILLRSYCFTSSFLLPQFLEAPPPQSSHPAAQPVPIEDKAAISNNEKKLITTTLGWWLPPPTAMLGGGVLSCVWVAFRVLGHDWTRTITTTVRWSLQEKCDFDKERICCKRMKFRCKRRIATEFETVQFRPKKPCSEGVATETIIPLQM</sequence>
<dbReference type="EMBL" id="OX465080">
    <property type="protein sequence ID" value="CAI9280386.1"/>
    <property type="molecule type" value="Genomic_DNA"/>
</dbReference>
<accession>A0AA35YUA9</accession>
<dbReference type="AlphaFoldDB" id="A0AA35YUA9"/>
<dbReference type="Proteomes" id="UP001177003">
    <property type="component" value="Chromosome 4"/>
</dbReference>
<reference evidence="1" key="1">
    <citation type="submission" date="2023-04" db="EMBL/GenBank/DDBJ databases">
        <authorList>
            <person name="Vijverberg K."/>
            <person name="Xiong W."/>
            <person name="Schranz E."/>
        </authorList>
    </citation>
    <scope>NUCLEOTIDE SEQUENCE</scope>
</reference>